<accession>A0A1I9G9H4</accession>
<feature type="compositionally biased region" description="Basic and acidic residues" evidence="1">
    <location>
        <begin position="16"/>
        <end position="25"/>
    </location>
</feature>
<proteinExistence type="predicted"/>
<sequence length="110" mass="11156">MAAAQALTGGWNLPKKYGDQAERPPKSVSRAPSGMPGASSGKPDFLWGTSGLGRGTESSLDWAVARGLQEEVRFGGGPPHRESGLLWLASAPGLGEEGGHLGLSASGCGL</sequence>
<evidence type="ECO:0000313" key="2">
    <source>
        <dbReference type="EMBL" id="CDQ07304.1"/>
    </source>
</evidence>
<reference evidence="2" key="2">
    <citation type="submission" date="2012-12" db="EMBL/GenBank/DDBJ databases">
        <authorList>
            <consortium name="WormBase Consortium"/>
            <person name="Ghedin E."/>
            <person name="Paulini M."/>
        </authorList>
    </citation>
    <scope>NUCLEOTIDE SEQUENCE</scope>
    <source>
        <strain evidence="2">FR3</strain>
    </source>
</reference>
<feature type="region of interest" description="Disordered" evidence="1">
    <location>
        <begin position="1"/>
        <end position="52"/>
    </location>
</feature>
<gene>
    <name evidence="2" type="primary">Bm11568</name>
    <name evidence="2" type="ORF">BM_Bm11568</name>
</gene>
<dbReference type="EMBL" id="LN858793">
    <property type="protein sequence ID" value="CDQ07304.1"/>
    <property type="molecule type" value="Genomic_DNA"/>
</dbReference>
<evidence type="ECO:0000256" key="1">
    <source>
        <dbReference type="SAM" id="MobiDB-lite"/>
    </source>
</evidence>
<organism evidence="2">
    <name type="scientific">Brugia malayi</name>
    <name type="common">Filarial nematode worm</name>
    <dbReference type="NCBI Taxonomy" id="6279"/>
    <lineage>
        <taxon>Eukaryota</taxon>
        <taxon>Metazoa</taxon>
        <taxon>Ecdysozoa</taxon>
        <taxon>Nematoda</taxon>
        <taxon>Chromadorea</taxon>
        <taxon>Rhabditida</taxon>
        <taxon>Spirurina</taxon>
        <taxon>Spiruromorpha</taxon>
        <taxon>Filarioidea</taxon>
        <taxon>Onchocercidae</taxon>
        <taxon>Brugia</taxon>
    </lineage>
</organism>
<name>A0A1I9G9H4_BRUMA</name>
<dbReference type="OMA" id="DFFCEGQ"/>
<dbReference type="AlphaFoldDB" id="A0A1I9G9H4"/>
<protein>
    <submittedName>
        <fullName evidence="2">Bm11568</fullName>
    </submittedName>
</protein>
<reference evidence="2" key="1">
    <citation type="journal article" date="2007" name="Science">
        <title>Draft genome of the filarial nematode parasite Brugia malayi.</title>
        <authorList>
            <person name="Ghedin E."/>
            <person name="Wang S."/>
            <person name="Spiro D."/>
            <person name="Caler E."/>
            <person name="Zhao Q."/>
            <person name="Crabtree J."/>
            <person name="Allen J.E."/>
            <person name="Delcher A.L."/>
            <person name="Guiliano D.B."/>
            <person name="Miranda-Saavedra D."/>
            <person name="Angiuoli S.V."/>
            <person name="Creasy T."/>
            <person name="Amedeo P."/>
            <person name="Haas B."/>
            <person name="El-Sayed N.M."/>
            <person name="Wortman J.R."/>
            <person name="Feldblyum T."/>
            <person name="Tallon L."/>
            <person name="Schatz M."/>
            <person name="Shumway M."/>
            <person name="Koo H."/>
            <person name="Salzberg S.L."/>
            <person name="Schobel S."/>
            <person name="Pertea M."/>
            <person name="Pop M."/>
            <person name="White O."/>
            <person name="Barton G.J."/>
            <person name="Carlow C.K."/>
            <person name="Crawford M.J."/>
            <person name="Daub J."/>
            <person name="Dimmic M.W."/>
            <person name="Estes C.F."/>
            <person name="Foster J.M."/>
            <person name="Ganatra M."/>
            <person name="Gregory W.F."/>
            <person name="Johnson N.M."/>
            <person name="Jin J."/>
            <person name="Komuniecki R."/>
            <person name="Korf I."/>
            <person name="Kumar S."/>
            <person name="Laney S."/>
            <person name="Li B.W."/>
            <person name="Li W."/>
            <person name="Lindblom T.H."/>
            <person name="Lustigman S."/>
            <person name="Ma D."/>
            <person name="Maina C.V."/>
            <person name="Martin D.M."/>
            <person name="McCarter J.P."/>
            <person name="McReynolds L."/>
            <person name="Mitreva M."/>
            <person name="Nutman T.B."/>
            <person name="Parkinson J."/>
            <person name="Peregrin-Alvarez J.M."/>
            <person name="Poole C."/>
            <person name="Ren Q."/>
            <person name="Saunders L."/>
            <person name="Sluder A.E."/>
            <person name="Smith K."/>
            <person name="Stanke M."/>
            <person name="Unnasch T.R."/>
            <person name="Ware J."/>
            <person name="Wei A.D."/>
            <person name="Weil G."/>
            <person name="Williams D.J."/>
            <person name="Zhang Y."/>
            <person name="Williams S.A."/>
            <person name="Fraser-Liggett C."/>
            <person name="Slatko B."/>
            <person name="Blaxter M.L."/>
            <person name="Scott A.L."/>
        </authorList>
    </citation>
    <scope>NUCLEOTIDE SEQUENCE</scope>
    <source>
        <strain evidence="2">FR3</strain>
    </source>
</reference>